<feature type="compositionally biased region" description="Gly residues" evidence="1">
    <location>
        <begin position="523"/>
        <end position="536"/>
    </location>
</feature>
<comment type="caution">
    <text evidence="3">The sequence shown here is derived from an EMBL/GenBank/DDBJ whole genome shotgun (WGS) entry which is preliminary data.</text>
</comment>
<evidence type="ECO:0000313" key="3">
    <source>
        <dbReference type="EMBL" id="OAA58002.1"/>
    </source>
</evidence>
<evidence type="ECO:0008006" key="5">
    <source>
        <dbReference type="Google" id="ProtNLM"/>
    </source>
</evidence>
<feature type="compositionally biased region" description="Polar residues" evidence="1">
    <location>
        <begin position="100"/>
        <end position="113"/>
    </location>
</feature>
<gene>
    <name evidence="3" type="ORF">SPI_06887</name>
</gene>
<evidence type="ECO:0000256" key="2">
    <source>
        <dbReference type="SAM" id="SignalP"/>
    </source>
</evidence>
<dbReference type="AlphaFoldDB" id="A0A167QVE9"/>
<dbReference type="OrthoDB" id="2338662at2759"/>
<keyword evidence="4" id="KW-1185">Reference proteome</keyword>
<proteinExistence type="predicted"/>
<dbReference type="EMBL" id="AZHD01000013">
    <property type="protein sequence ID" value="OAA58002.1"/>
    <property type="molecule type" value="Genomic_DNA"/>
</dbReference>
<accession>A0A167QVE9</accession>
<reference evidence="3 4" key="1">
    <citation type="journal article" date="2016" name="Genome Biol. Evol.">
        <title>Divergent and convergent evolution of fungal pathogenicity.</title>
        <authorList>
            <person name="Shang Y."/>
            <person name="Xiao G."/>
            <person name="Zheng P."/>
            <person name="Cen K."/>
            <person name="Zhan S."/>
            <person name="Wang C."/>
        </authorList>
    </citation>
    <scope>NUCLEOTIDE SEQUENCE [LARGE SCALE GENOMIC DNA]</scope>
    <source>
        <strain evidence="3 4">RCEF 264</strain>
    </source>
</reference>
<evidence type="ECO:0000256" key="1">
    <source>
        <dbReference type="SAM" id="MobiDB-lite"/>
    </source>
</evidence>
<evidence type="ECO:0000313" key="4">
    <source>
        <dbReference type="Proteomes" id="UP000076874"/>
    </source>
</evidence>
<protein>
    <recommendedName>
        <fullName evidence="5">Glycoside hydrolase subgroup catalytic core</fullName>
    </recommendedName>
</protein>
<feature type="chain" id="PRO_5007891705" description="Glycoside hydrolase subgroup catalytic core" evidence="2">
    <location>
        <begin position="22"/>
        <end position="627"/>
    </location>
</feature>
<dbReference type="STRING" id="1081102.A0A167QVE9"/>
<feature type="signal peptide" evidence="2">
    <location>
        <begin position="1"/>
        <end position="21"/>
    </location>
</feature>
<sequence length="627" mass="66615">MFFVVSAFLLALLGAVPRAQGQQTGVHADWPRWCGKVYSSFDPGGQTIEPPVAADGPLLYVQVMPRYSLYLTSETEGAFIVRTTLSPYFGSPLPADTHGRTTNGSRPPSSAARSDQHELHFSLVLEDSGRVLAQDQTATLPTELGDAGVQDSLVAIDLTGLTPGPAAQNVTLTGWVTSTDGTANATYTASGALLYLPEKATGSVTRLDNLYGGFLFRSSATQGQFEPFFPYGFYAAYDGFLANATDHTSAARVLGSYTAVGGLNAMTPLTQYPQSAAAFAYMAATDLRIQFDLREGYTNLTWVAEQVTAARDNAALFSYWSADEPDGHQDPFDAPVAARDTIRRIDPYHPVAVVLNCRDYYFGPYTAGADVVMEDVYPVGTNATWSKWGTACNATLGDCGCDGCAGGAHAVQDVRDRLDTLRRYETWLGRWPATKVHNPQSFHGEGYWARDPTVTEEWAMVLLAVNHGALGIVSWVYPAADALVAAHGQLAQVLAATTGPVARFVVANDRPQVLTADDHSSSSGGGGGSGGSGNGGNVRTSHPADNVDVACWRRGDQLLVSVVNGGDDDYEGPVTIALPTGLAPPGKTFRAIEAVPWGNLTWSWSGTVLSTPSIPALATSLLVLRAE</sequence>
<name>A0A167QVE9_9HYPO</name>
<feature type="region of interest" description="Disordered" evidence="1">
    <location>
        <begin position="92"/>
        <end position="116"/>
    </location>
</feature>
<dbReference type="Proteomes" id="UP000076874">
    <property type="component" value="Unassembled WGS sequence"/>
</dbReference>
<organism evidence="3 4">
    <name type="scientific">Niveomyces insectorum RCEF 264</name>
    <dbReference type="NCBI Taxonomy" id="1081102"/>
    <lineage>
        <taxon>Eukaryota</taxon>
        <taxon>Fungi</taxon>
        <taxon>Dikarya</taxon>
        <taxon>Ascomycota</taxon>
        <taxon>Pezizomycotina</taxon>
        <taxon>Sordariomycetes</taxon>
        <taxon>Hypocreomycetidae</taxon>
        <taxon>Hypocreales</taxon>
        <taxon>Cordycipitaceae</taxon>
        <taxon>Niveomyces</taxon>
    </lineage>
</organism>
<keyword evidence="2" id="KW-0732">Signal</keyword>
<feature type="region of interest" description="Disordered" evidence="1">
    <location>
        <begin position="515"/>
        <end position="542"/>
    </location>
</feature>